<accession>A0ABP0PB50</accession>
<dbReference type="PANTHER" id="PTHR43540:SF9">
    <property type="entry name" value="FAMILY HYDROLASE, PUTATIVE (AFU_ORTHOLOGUE AFUA_2G08700)-RELATED"/>
    <property type="match status" value="1"/>
</dbReference>
<dbReference type="InterPro" id="IPR036380">
    <property type="entry name" value="Isochorismatase-like_sf"/>
</dbReference>
<dbReference type="InterPro" id="IPR050272">
    <property type="entry name" value="Isochorismatase-like_hydrls"/>
</dbReference>
<name>A0ABP0PB50_9DINO</name>
<dbReference type="Gene3D" id="3.40.50.850">
    <property type="entry name" value="Isochorismatase-like"/>
    <property type="match status" value="1"/>
</dbReference>
<evidence type="ECO:0000313" key="6">
    <source>
        <dbReference type="Proteomes" id="UP001642484"/>
    </source>
</evidence>
<reference evidence="5 6" key="1">
    <citation type="submission" date="2024-02" db="EMBL/GenBank/DDBJ databases">
        <authorList>
            <person name="Chen Y."/>
            <person name="Shah S."/>
            <person name="Dougan E. K."/>
            <person name="Thang M."/>
            <person name="Chan C."/>
        </authorList>
    </citation>
    <scope>NUCLEOTIDE SEQUENCE [LARGE SCALE GENOMIC DNA]</scope>
</reference>
<evidence type="ECO:0000256" key="1">
    <source>
        <dbReference type="ARBA" id="ARBA00006336"/>
    </source>
</evidence>
<sequence>MISVTVTKILRGLHFLLKTLSLAALLEPSHFAQSRSKTMAPKKRPAAKIEESITISGGTYIEEHGLKDFLAKALAEIEDQKPADPFKHLQTLLEENGSKKAKKDACWMAFPSPGDVCYREAARQRADAIMASPDGFPGVAQIVCNGERSFPIDPKDTALVLIDMQTDFLEPNGRVGGHYKDLTAVRSGMPGCERLLKMCRDAGLTIAHSRSSRYGSLVRSELVGTDDEGYELHPTFRAREGEIVVDKWTFGAFASTFLERELMARGVKRILLCGVLTNVCVFATASQAVDRFISVCLVQDACAAFNTDWHQKALDLINQPQTQPGHKRAVGLYFGEVTQVDKVEAALKSLK</sequence>
<comment type="similarity">
    <text evidence="1">Belongs to the isochorismatase family.</text>
</comment>
<comment type="caution">
    <text evidence="5">The sequence shown here is derived from an EMBL/GenBank/DDBJ whole genome shotgun (WGS) entry which is preliminary data.</text>
</comment>
<organism evidence="5 6">
    <name type="scientific">Durusdinium trenchii</name>
    <dbReference type="NCBI Taxonomy" id="1381693"/>
    <lineage>
        <taxon>Eukaryota</taxon>
        <taxon>Sar</taxon>
        <taxon>Alveolata</taxon>
        <taxon>Dinophyceae</taxon>
        <taxon>Suessiales</taxon>
        <taxon>Symbiodiniaceae</taxon>
        <taxon>Durusdinium</taxon>
    </lineage>
</organism>
<evidence type="ECO:0000313" key="5">
    <source>
        <dbReference type="EMBL" id="CAK9073273.1"/>
    </source>
</evidence>
<dbReference type="CDD" id="cd00431">
    <property type="entry name" value="cysteine_hydrolases"/>
    <property type="match status" value="1"/>
</dbReference>
<protein>
    <recommendedName>
        <fullName evidence="4">Isochorismatase-like domain-containing protein</fullName>
    </recommendedName>
</protein>
<dbReference type="Proteomes" id="UP001642484">
    <property type="component" value="Unassembled WGS sequence"/>
</dbReference>
<gene>
    <name evidence="5" type="ORF">CCMP2556_LOCUS36062</name>
</gene>
<feature type="domain" description="Isochorismatase-like" evidence="4">
    <location>
        <begin position="157"/>
        <end position="319"/>
    </location>
</feature>
<proteinExistence type="inferred from homology"/>
<dbReference type="EMBL" id="CAXAMN010022862">
    <property type="protein sequence ID" value="CAK9073273.1"/>
    <property type="molecule type" value="Genomic_DNA"/>
</dbReference>
<evidence type="ECO:0000259" key="4">
    <source>
        <dbReference type="Pfam" id="PF00857"/>
    </source>
</evidence>
<keyword evidence="2" id="KW-0378">Hydrolase</keyword>
<feature type="chain" id="PRO_5046572979" description="Isochorismatase-like domain-containing protein" evidence="3">
    <location>
        <begin position="35"/>
        <end position="351"/>
    </location>
</feature>
<evidence type="ECO:0000256" key="2">
    <source>
        <dbReference type="ARBA" id="ARBA00022801"/>
    </source>
</evidence>
<dbReference type="SUPFAM" id="SSF52499">
    <property type="entry name" value="Isochorismatase-like hydrolases"/>
    <property type="match status" value="1"/>
</dbReference>
<dbReference type="InterPro" id="IPR000868">
    <property type="entry name" value="Isochorismatase-like_dom"/>
</dbReference>
<evidence type="ECO:0000256" key="3">
    <source>
        <dbReference type="SAM" id="SignalP"/>
    </source>
</evidence>
<keyword evidence="3" id="KW-0732">Signal</keyword>
<dbReference type="PANTHER" id="PTHR43540">
    <property type="entry name" value="PEROXYUREIDOACRYLATE/UREIDOACRYLATE AMIDOHYDROLASE-RELATED"/>
    <property type="match status" value="1"/>
</dbReference>
<keyword evidence="6" id="KW-1185">Reference proteome</keyword>
<feature type="signal peptide" evidence="3">
    <location>
        <begin position="1"/>
        <end position="34"/>
    </location>
</feature>
<dbReference type="Pfam" id="PF00857">
    <property type="entry name" value="Isochorismatase"/>
    <property type="match status" value="1"/>
</dbReference>